<feature type="transmembrane region" description="Helical" evidence="8">
    <location>
        <begin position="20"/>
        <end position="39"/>
    </location>
</feature>
<comment type="subcellular location">
    <subcellularLocation>
        <location evidence="1">Cell membrane</location>
        <topology evidence="1">Multi-pass membrane protein</topology>
    </subcellularLocation>
</comment>
<dbReference type="Pfam" id="PF02028">
    <property type="entry name" value="BCCT"/>
    <property type="match status" value="1"/>
</dbReference>
<evidence type="ECO:0000313" key="9">
    <source>
        <dbReference type="EMBL" id="TLS38923.1"/>
    </source>
</evidence>
<keyword evidence="5 8" id="KW-0812">Transmembrane</keyword>
<dbReference type="OrthoDB" id="9775735at2"/>
<evidence type="ECO:0000256" key="6">
    <source>
        <dbReference type="ARBA" id="ARBA00022989"/>
    </source>
</evidence>
<dbReference type="PANTHER" id="PTHR30047:SF7">
    <property type="entry name" value="HIGH-AFFINITY CHOLINE TRANSPORT PROTEIN"/>
    <property type="match status" value="1"/>
</dbReference>
<feature type="transmembrane region" description="Helical" evidence="8">
    <location>
        <begin position="323"/>
        <end position="342"/>
    </location>
</feature>
<keyword evidence="4" id="KW-1003">Cell membrane</keyword>
<dbReference type="GO" id="GO:0022857">
    <property type="term" value="F:transmembrane transporter activity"/>
    <property type="evidence" value="ECO:0007669"/>
    <property type="project" value="InterPro"/>
</dbReference>
<name>A0A5R9FDH1_9BACL</name>
<feature type="transmembrane region" description="Helical" evidence="8">
    <location>
        <begin position="354"/>
        <end position="373"/>
    </location>
</feature>
<evidence type="ECO:0000256" key="4">
    <source>
        <dbReference type="ARBA" id="ARBA00022475"/>
    </source>
</evidence>
<gene>
    <name evidence="9" type="ORF">FCL54_01020</name>
</gene>
<feature type="transmembrane region" description="Helical" evidence="8">
    <location>
        <begin position="270"/>
        <end position="290"/>
    </location>
</feature>
<feature type="transmembrane region" description="Helical" evidence="8">
    <location>
        <begin position="407"/>
        <end position="429"/>
    </location>
</feature>
<dbReference type="InterPro" id="IPR000060">
    <property type="entry name" value="BCCT_transptr"/>
</dbReference>
<dbReference type="NCBIfam" id="TIGR00842">
    <property type="entry name" value="bcct"/>
    <property type="match status" value="1"/>
</dbReference>
<dbReference type="RefSeq" id="WP_138122249.1">
    <property type="nucleotide sequence ID" value="NZ_SWLG01000001.1"/>
</dbReference>
<feature type="transmembrane region" description="Helical" evidence="8">
    <location>
        <begin position="478"/>
        <end position="501"/>
    </location>
</feature>
<protein>
    <submittedName>
        <fullName evidence="9">BCCT family transporter</fullName>
    </submittedName>
</protein>
<feature type="transmembrane region" description="Helical" evidence="8">
    <location>
        <begin position="237"/>
        <end position="258"/>
    </location>
</feature>
<comment type="caution">
    <text evidence="9">The sequence shown here is derived from an EMBL/GenBank/DDBJ whole genome shotgun (WGS) entry which is preliminary data.</text>
</comment>
<sequence length="513" mass="55607">MKTLTERSGIISSSDKKLGLVFYATVSLALLLVLWGLVFPDNLSLTMKTTLNWINHTFGWFYMLVDTLLVGFALFLAFGPYRHIKLGEPDSKPAYSYFSWLGMLFAAGMGVGLVFYGVAEPILHYVNPAPGIKARTQEAAESALTYSVFHWGLQPWAVYTIIGLTLAYFGFRKKSPSLLSSAFEPLLGEKVKGPIGKGINIVATLATIIGVSTTFGLSSMQVSGGLNEVFGLPNTPVTQLVVIAVVTVLFMISALSGVNKGIRYLSMTNLGIAGFMLLFVLITGPTVFLLKNFITATGQYLGDYLQLSLSFSPYDNEDWRGKWTMFFWAWGLAWGPFVGAFIARVSKGRTIQQFVLGVLLVPSLLGAIWFVVFGGTALHMQIYDHIEIAAQAKKHVETALFATLEQLPFGTILSFLGLLLISIFFVTSADSATYILSVFSSKGTLHPKKLVKIIWGSLISGIAAILLLSGGLEALQSAAIASALPFAVVIIAMSVSITIALKNDLKDQKSKEG</sequence>
<dbReference type="GO" id="GO:0005886">
    <property type="term" value="C:plasma membrane"/>
    <property type="evidence" value="ECO:0007669"/>
    <property type="project" value="UniProtKB-SubCell"/>
</dbReference>
<evidence type="ECO:0000313" key="10">
    <source>
        <dbReference type="Proteomes" id="UP000308230"/>
    </source>
</evidence>
<keyword evidence="6 8" id="KW-1133">Transmembrane helix</keyword>
<proteinExistence type="inferred from homology"/>
<dbReference type="EMBL" id="SWLG01000001">
    <property type="protein sequence ID" value="TLS38923.1"/>
    <property type="molecule type" value="Genomic_DNA"/>
</dbReference>
<dbReference type="AlphaFoldDB" id="A0A5R9FDH1"/>
<reference evidence="9 10" key="1">
    <citation type="submission" date="2019-04" db="EMBL/GenBank/DDBJ databases">
        <title>Bacillus caeni sp. nov., a bacterium isolated from mangrove sediment.</title>
        <authorList>
            <person name="Huang H."/>
            <person name="Mo K."/>
            <person name="Hu Y."/>
        </authorList>
    </citation>
    <scope>NUCLEOTIDE SEQUENCE [LARGE SCALE GENOMIC DNA]</scope>
    <source>
        <strain evidence="9 10">HB172195</strain>
    </source>
</reference>
<feature type="transmembrane region" description="Helical" evidence="8">
    <location>
        <begin position="198"/>
        <end position="217"/>
    </location>
</feature>
<feature type="transmembrane region" description="Helical" evidence="8">
    <location>
        <begin position="450"/>
        <end position="472"/>
    </location>
</feature>
<dbReference type="PANTHER" id="PTHR30047">
    <property type="entry name" value="HIGH-AFFINITY CHOLINE TRANSPORT PROTEIN-RELATED"/>
    <property type="match status" value="1"/>
</dbReference>
<feature type="transmembrane region" description="Helical" evidence="8">
    <location>
        <begin position="98"/>
        <end position="119"/>
    </location>
</feature>
<keyword evidence="10" id="KW-1185">Reference proteome</keyword>
<organism evidence="9 10">
    <name type="scientific">Exobacillus caeni</name>
    <dbReference type="NCBI Taxonomy" id="2574798"/>
    <lineage>
        <taxon>Bacteria</taxon>
        <taxon>Bacillati</taxon>
        <taxon>Bacillota</taxon>
        <taxon>Bacilli</taxon>
        <taxon>Bacillales</taxon>
        <taxon>Guptibacillaceae</taxon>
        <taxon>Exobacillus</taxon>
    </lineage>
</organism>
<evidence type="ECO:0000256" key="7">
    <source>
        <dbReference type="ARBA" id="ARBA00023136"/>
    </source>
</evidence>
<comment type="similarity">
    <text evidence="2">Belongs to the BCCT transporter (TC 2.A.15) family.</text>
</comment>
<evidence type="ECO:0000256" key="3">
    <source>
        <dbReference type="ARBA" id="ARBA00022448"/>
    </source>
</evidence>
<evidence type="ECO:0000256" key="8">
    <source>
        <dbReference type="SAM" id="Phobius"/>
    </source>
</evidence>
<dbReference type="Proteomes" id="UP000308230">
    <property type="component" value="Unassembled WGS sequence"/>
</dbReference>
<keyword evidence="3" id="KW-0813">Transport</keyword>
<accession>A0A5R9FDH1</accession>
<evidence type="ECO:0000256" key="5">
    <source>
        <dbReference type="ARBA" id="ARBA00022692"/>
    </source>
</evidence>
<evidence type="ECO:0000256" key="2">
    <source>
        <dbReference type="ARBA" id="ARBA00005658"/>
    </source>
</evidence>
<evidence type="ECO:0000256" key="1">
    <source>
        <dbReference type="ARBA" id="ARBA00004651"/>
    </source>
</evidence>
<feature type="transmembrane region" description="Helical" evidence="8">
    <location>
        <begin position="153"/>
        <end position="171"/>
    </location>
</feature>
<keyword evidence="7 8" id="KW-0472">Membrane</keyword>
<feature type="transmembrane region" description="Helical" evidence="8">
    <location>
        <begin position="59"/>
        <end position="78"/>
    </location>
</feature>